<evidence type="ECO:0000313" key="5">
    <source>
        <dbReference type="Proteomes" id="UP000186817"/>
    </source>
</evidence>
<keyword evidence="5" id="KW-1185">Reference proteome</keyword>
<keyword evidence="3" id="KW-0472">Membrane</keyword>
<dbReference type="Pfam" id="PF11947">
    <property type="entry name" value="DUF3464"/>
    <property type="match status" value="1"/>
</dbReference>
<keyword evidence="1" id="KW-0175">Coiled coil</keyword>
<accession>A0A1Q9CYH3</accession>
<feature type="transmembrane region" description="Helical" evidence="3">
    <location>
        <begin position="487"/>
        <end position="507"/>
    </location>
</feature>
<evidence type="ECO:0000256" key="2">
    <source>
        <dbReference type="SAM" id="MobiDB-lite"/>
    </source>
</evidence>
<dbReference type="PANTHER" id="PTHR34575:SF1">
    <property type="entry name" value="PROTEIN PAM68, CHLOROPLASTIC"/>
    <property type="match status" value="1"/>
</dbReference>
<feature type="transmembrane region" description="Helical" evidence="3">
    <location>
        <begin position="61"/>
        <end position="80"/>
    </location>
</feature>
<evidence type="ECO:0000256" key="3">
    <source>
        <dbReference type="SAM" id="Phobius"/>
    </source>
</evidence>
<feature type="compositionally biased region" description="Basic and acidic residues" evidence="2">
    <location>
        <begin position="403"/>
        <end position="417"/>
    </location>
</feature>
<dbReference type="OrthoDB" id="678088at2759"/>
<dbReference type="Proteomes" id="UP000186817">
    <property type="component" value="Unassembled WGS sequence"/>
</dbReference>
<feature type="transmembrane region" description="Helical" evidence="3">
    <location>
        <begin position="168"/>
        <end position="189"/>
    </location>
</feature>
<proteinExistence type="predicted"/>
<name>A0A1Q9CYH3_SYMMI</name>
<evidence type="ECO:0000313" key="4">
    <source>
        <dbReference type="EMBL" id="OLP87979.1"/>
    </source>
</evidence>
<feature type="transmembrane region" description="Helical" evidence="3">
    <location>
        <begin position="130"/>
        <end position="156"/>
    </location>
</feature>
<feature type="coiled-coil region" evidence="1">
    <location>
        <begin position="574"/>
        <end position="601"/>
    </location>
</feature>
<gene>
    <name evidence="4" type="primary">PAM68</name>
    <name evidence="4" type="ORF">AK812_SmicGene30741</name>
</gene>
<dbReference type="InterPro" id="IPR021855">
    <property type="entry name" value="PAM68-like"/>
</dbReference>
<comment type="caution">
    <text evidence="4">The sequence shown here is derived from an EMBL/GenBank/DDBJ whole genome shotgun (WGS) entry which is preliminary data.</text>
</comment>
<keyword evidence="3" id="KW-1133">Transmembrane helix</keyword>
<feature type="transmembrane region" description="Helical" evidence="3">
    <location>
        <begin position="519"/>
        <end position="540"/>
    </location>
</feature>
<feature type="transmembrane region" description="Helical" evidence="3">
    <location>
        <begin position="259"/>
        <end position="278"/>
    </location>
</feature>
<dbReference type="AlphaFoldDB" id="A0A1Q9CYH3"/>
<evidence type="ECO:0000256" key="1">
    <source>
        <dbReference type="SAM" id="Coils"/>
    </source>
</evidence>
<organism evidence="4 5">
    <name type="scientific">Symbiodinium microadriaticum</name>
    <name type="common">Dinoflagellate</name>
    <name type="synonym">Zooxanthella microadriatica</name>
    <dbReference type="NCBI Taxonomy" id="2951"/>
    <lineage>
        <taxon>Eukaryota</taxon>
        <taxon>Sar</taxon>
        <taxon>Alveolata</taxon>
        <taxon>Dinophyceae</taxon>
        <taxon>Suessiales</taxon>
        <taxon>Symbiodiniaceae</taxon>
        <taxon>Symbiodinium</taxon>
    </lineage>
</organism>
<keyword evidence="3" id="KW-0812">Transmembrane</keyword>
<dbReference type="PANTHER" id="PTHR34575">
    <property type="entry name" value="PROTEIN PAM68, CHLOROPLASTIC"/>
    <property type="match status" value="1"/>
</dbReference>
<feature type="transmembrane region" description="Helical" evidence="3">
    <location>
        <begin position="195"/>
        <end position="214"/>
    </location>
</feature>
<protein>
    <submittedName>
        <fullName evidence="4">Protein PAM68, chloroplastic</fullName>
    </submittedName>
</protein>
<feature type="region of interest" description="Disordered" evidence="2">
    <location>
        <begin position="397"/>
        <end position="433"/>
    </location>
</feature>
<reference evidence="4 5" key="1">
    <citation type="submission" date="2016-02" db="EMBL/GenBank/DDBJ databases">
        <title>Genome analysis of coral dinoflagellate symbionts highlights evolutionary adaptations to a symbiotic lifestyle.</title>
        <authorList>
            <person name="Aranda M."/>
            <person name="Li Y."/>
            <person name="Liew Y.J."/>
            <person name="Baumgarten S."/>
            <person name="Simakov O."/>
            <person name="Wilson M."/>
            <person name="Piel J."/>
            <person name="Ashoor H."/>
            <person name="Bougouffa S."/>
            <person name="Bajic V.B."/>
            <person name="Ryu T."/>
            <person name="Ravasi T."/>
            <person name="Bayer T."/>
            <person name="Micklem G."/>
            <person name="Kim H."/>
            <person name="Bhak J."/>
            <person name="Lajeunesse T.C."/>
            <person name="Voolstra C.R."/>
        </authorList>
    </citation>
    <scope>NUCLEOTIDE SEQUENCE [LARGE SCALE GENOMIC DNA]</scope>
    <source>
        <strain evidence="4 5">CCMP2467</strain>
    </source>
</reference>
<dbReference type="EMBL" id="LSRX01000833">
    <property type="protein sequence ID" value="OLP87979.1"/>
    <property type="molecule type" value="Genomic_DNA"/>
</dbReference>
<feature type="compositionally biased region" description="Basic residues" evidence="2">
    <location>
        <begin position="421"/>
        <end position="432"/>
    </location>
</feature>
<sequence length="605" mass="67384">MELSCFQIPFAFVSSPQAHLMGPLGKARDMGLSSSVCPEWSSQQWPQAFATSPWTRPLLTVSFRALWAAIFTAHVLWNWWVRRDDGAYHFIFLTVQASWIEAVDLILQWVVAMLGFPYVQNHMVAPAEPWLVRISMALNSLSQPLSMTVAVLFWVLIYPGGELPYMDVFLHGINAGLLLINLIFTRIPFSCARVGWLFLYQIIYVGWTYVHYALRIGMAGGCWSCPRDETAQCVELYPQDECPIYATFDWHHPLAAARLGFGLASVLIILVQALYVGLVSCRDAHDKKIDLGASETPRELPEFVPLDHLVVPRMTPTDFASFLLTIEDVACLFVGPCLVASAMSVRGNARRPGRWLRRLLMASGGLCLALQAAPSFTGVAQLSRTLPTQRYAASKGFGDSEAAPEKNAKEAGSEKKTSIMKNKKSSKTKALTKQRLSDLRDKTLALRQKREEELDEYEIGKAMIAKYGREVAVMPPPVAERVAKRGMVIGGSFYATMLAVFGFGIVLFKTQEIIIPPTLMAFVTLALLALAIFGGAYGMMSASWDPDKEGSALGTEEFSENMQILGEGFRKATLEEDYEKALEARNERRKLLEAKEKKKTELLNK</sequence>